<reference evidence="19 20" key="1">
    <citation type="journal article" date="2019" name="Microorganisms">
        <title>Paenibacillus lutrae sp. nov., A Chitinolytic Species Isolated from A River Otter in Castril Natural Park, Granada, Spain.</title>
        <authorList>
            <person name="Rodriguez M."/>
            <person name="Reina J.C."/>
            <person name="Bejar V."/>
            <person name="Llamas I."/>
        </authorList>
    </citation>
    <scope>NUCLEOTIDE SEQUENCE [LARGE SCALE GENOMIC DNA]</scope>
    <source>
        <strain evidence="19 20">N10</strain>
    </source>
</reference>
<feature type="domain" description="PAS" evidence="17">
    <location>
        <begin position="137"/>
        <end position="194"/>
    </location>
</feature>
<dbReference type="Pfam" id="PF02518">
    <property type="entry name" value="HATPase_c"/>
    <property type="match status" value="1"/>
</dbReference>
<evidence type="ECO:0000256" key="5">
    <source>
        <dbReference type="ARBA" id="ARBA00022679"/>
    </source>
</evidence>
<keyword evidence="5" id="KW-0808">Transferase</keyword>
<dbReference type="Pfam" id="PF00512">
    <property type="entry name" value="HisKA"/>
    <property type="match status" value="1"/>
</dbReference>
<dbReference type="EMBL" id="RHLK01000016">
    <property type="protein sequence ID" value="MVP01905.1"/>
    <property type="molecule type" value="Genomic_DNA"/>
</dbReference>
<dbReference type="CDD" id="cd00082">
    <property type="entry name" value="HisKA"/>
    <property type="match status" value="1"/>
</dbReference>
<dbReference type="SMART" id="SM00448">
    <property type="entry name" value="REC"/>
    <property type="match status" value="1"/>
</dbReference>
<dbReference type="CDD" id="cd17546">
    <property type="entry name" value="REC_hyHK_CKI1_RcsC-like"/>
    <property type="match status" value="1"/>
</dbReference>
<dbReference type="GO" id="GO:0005524">
    <property type="term" value="F:ATP binding"/>
    <property type="evidence" value="ECO:0007669"/>
    <property type="project" value="UniProtKB-KW"/>
</dbReference>
<evidence type="ECO:0000259" key="17">
    <source>
        <dbReference type="PROSITE" id="PS50112"/>
    </source>
</evidence>
<dbReference type="NCBIfam" id="TIGR00229">
    <property type="entry name" value="sensory_box"/>
    <property type="match status" value="4"/>
</dbReference>
<dbReference type="SMART" id="SM00387">
    <property type="entry name" value="HATPase_c"/>
    <property type="match status" value="1"/>
</dbReference>
<keyword evidence="8" id="KW-0067">ATP-binding</keyword>
<evidence type="ECO:0000313" key="20">
    <source>
        <dbReference type="Proteomes" id="UP000490800"/>
    </source>
</evidence>
<evidence type="ECO:0000256" key="8">
    <source>
        <dbReference type="ARBA" id="ARBA00022840"/>
    </source>
</evidence>
<evidence type="ECO:0000259" key="18">
    <source>
        <dbReference type="PROSITE" id="PS50113"/>
    </source>
</evidence>
<feature type="domain" description="PAS" evidence="17">
    <location>
        <begin position="264"/>
        <end position="319"/>
    </location>
</feature>
<dbReference type="AlphaFoldDB" id="A0A7X3FLL6"/>
<dbReference type="PANTHER" id="PTHR45339">
    <property type="entry name" value="HYBRID SIGNAL TRANSDUCTION HISTIDINE KINASE J"/>
    <property type="match status" value="1"/>
</dbReference>
<evidence type="ECO:0000259" key="15">
    <source>
        <dbReference type="PROSITE" id="PS50109"/>
    </source>
</evidence>
<dbReference type="CDD" id="cd00130">
    <property type="entry name" value="PAS"/>
    <property type="match status" value="4"/>
</dbReference>
<comment type="catalytic activity">
    <reaction evidence="1">
        <text>ATP + protein L-histidine = ADP + protein N-phospho-L-histidine.</text>
        <dbReference type="EC" id="2.7.13.3"/>
    </reaction>
</comment>
<evidence type="ECO:0000256" key="7">
    <source>
        <dbReference type="ARBA" id="ARBA00022777"/>
    </source>
</evidence>
<organism evidence="19 20">
    <name type="scientific">Paenibacillus lutrae</name>
    <dbReference type="NCBI Taxonomy" id="2078573"/>
    <lineage>
        <taxon>Bacteria</taxon>
        <taxon>Bacillati</taxon>
        <taxon>Bacillota</taxon>
        <taxon>Bacilli</taxon>
        <taxon>Bacillales</taxon>
        <taxon>Paenibacillaceae</taxon>
        <taxon>Paenibacillus</taxon>
    </lineage>
</organism>
<keyword evidence="20" id="KW-1185">Reference proteome</keyword>
<feature type="domain" description="PAC" evidence="18">
    <location>
        <begin position="83"/>
        <end position="136"/>
    </location>
</feature>
<comment type="subunit">
    <text evidence="10">At low DSF concentrations, interacts with RpfF.</text>
</comment>
<feature type="domain" description="PAC" evidence="18">
    <location>
        <begin position="336"/>
        <end position="387"/>
    </location>
</feature>
<dbReference type="Gene3D" id="3.30.450.20">
    <property type="entry name" value="PAS domain"/>
    <property type="match status" value="4"/>
</dbReference>
<feature type="domain" description="PAS" evidence="17">
    <location>
        <begin position="388"/>
        <end position="463"/>
    </location>
</feature>
<evidence type="ECO:0000256" key="1">
    <source>
        <dbReference type="ARBA" id="ARBA00000085"/>
    </source>
</evidence>
<dbReference type="Gene3D" id="1.10.287.130">
    <property type="match status" value="1"/>
</dbReference>
<dbReference type="Proteomes" id="UP000490800">
    <property type="component" value="Unassembled WGS sequence"/>
</dbReference>
<dbReference type="OrthoDB" id="9815750at2"/>
<dbReference type="SMART" id="SM00388">
    <property type="entry name" value="HisKA"/>
    <property type="match status" value="1"/>
</dbReference>
<evidence type="ECO:0000256" key="6">
    <source>
        <dbReference type="ARBA" id="ARBA00022741"/>
    </source>
</evidence>
<dbReference type="EC" id="2.7.13.3" evidence="3"/>
<dbReference type="InterPro" id="IPR001789">
    <property type="entry name" value="Sig_transdc_resp-reg_receiver"/>
</dbReference>
<dbReference type="SUPFAM" id="SSF47384">
    <property type="entry name" value="Homodimeric domain of signal transducing histidine kinase"/>
    <property type="match status" value="1"/>
</dbReference>
<feature type="domain" description="Response regulatory" evidence="16">
    <location>
        <begin position="787"/>
        <end position="906"/>
    </location>
</feature>
<dbReference type="InterPro" id="IPR003661">
    <property type="entry name" value="HisK_dim/P_dom"/>
</dbReference>
<evidence type="ECO:0000256" key="12">
    <source>
        <dbReference type="ARBA" id="ARBA00074306"/>
    </source>
</evidence>
<dbReference type="PROSITE" id="PS50112">
    <property type="entry name" value="PAS"/>
    <property type="match status" value="3"/>
</dbReference>
<dbReference type="PROSITE" id="PS50109">
    <property type="entry name" value="HIS_KIN"/>
    <property type="match status" value="1"/>
</dbReference>
<dbReference type="SMART" id="SM00086">
    <property type="entry name" value="PAC"/>
    <property type="match status" value="4"/>
</dbReference>
<sequence>MKYDISDNLFIQAYESAPFGIGVYSIDEARWLKCNPFFCITLGYSPDELTGMEDQYLVHRDDYPIADHPLTAVALAQPAVSPYRLEIRYLHKNGAVVQLSLHLSLLAGRPDQASPLLLVQALDVTAQRKEEERLRDSERKYTALLEASLDWICTHKPDSGTTITYSSPCCRSILGYEPGEMVGLSKLAFVHPEDCNRVDRYWSGKADRQSETITFRIRRKDGEYIWLESTNRYMYNKNGQLEEIISISRDITEQRKAEKLLKESEQRYKSLFDHNPAAVYSMNLDGDYLTANPNLHKLTGYTLDELIGMYWGPLVHPKDLPKTLHHFGLAKEGYPQSYDLTIIHKDGRLVEINSTNIPIIVDNEIVGVYGITSDITERQKYIEEIEKLSKEYTLILNAVSEGIFGLDADGNAMFINPAGAAMLGFEAEELIGQPYLGMMQQTYPGDSQLPTEENVIFRAIREGHSYHSKEAVFWRKDGSSFLAEYTVTTIVDKGMHKGAVVVFRDITGEKEIIRAKESAEQADKAKSEFLAIMSHEIRTPMNGIIGMADLLAETELSEEQRSYLDIVLQSSYALIKILNEILDFSKIEAGKMEINYEAFQIRHVLDNVLELFTPRAMERGIPITCRIDDRIPSIVIGDPGILRQVLVNLVGNAIKFTEQGQITVTANLTAETGKDEIVIEFLVQDTGIGIAEDKQSQLFQSFSQLHPTINRKYGGTGLGLAICKKLVELMGGAIGVESKEHAGSTFQFALPFSLYSASDLNASGEEDKSTNGRSRPPTEHRRYGPLRILVADDHAVNRLLLHTLLRKLGYEADSVENGAEAVQAVKKNVYDIIFMDLQMPEMDGLEATATISQLYSHSDKQGPSIIAVTAFAQDEDIEMCLRAGMQDFISKPVYAPQVERVLKQWSPYTAKK</sequence>
<evidence type="ECO:0000256" key="3">
    <source>
        <dbReference type="ARBA" id="ARBA00012438"/>
    </source>
</evidence>
<dbReference type="InterPro" id="IPR011006">
    <property type="entry name" value="CheY-like_superfamily"/>
</dbReference>
<evidence type="ECO:0000256" key="13">
    <source>
        <dbReference type="PROSITE-ProRule" id="PRU00169"/>
    </source>
</evidence>
<dbReference type="Gene3D" id="3.40.50.2300">
    <property type="match status" value="1"/>
</dbReference>
<dbReference type="RefSeq" id="WP_157338322.1">
    <property type="nucleotide sequence ID" value="NZ_RHLK01000016.1"/>
</dbReference>
<feature type="compositionally biased region" description="Basic and acidic residues" evidence="14">
    <location>
        <begin position="765"/>
        <end position="781"/>
    </location>
</feature>
<feature type="modified residue" description="4-aspartylphosphate" evidence="13">
    <location>
        <position position="836"/>
    </location>
</feature>
<comment type="similarity">
    <text evidence="2">In the N-terminal section; belongs to the phytochrome family.</text>
</comment>
<dbReference type="GO" id="GO:0006355">
    <property type="term" value="P:regulation of DNA-templated transcription"/>
    <property type="evidence" value="ECO:0007669"/>
    <property type="project" value="InterPro"/>
</dbReference>
<evidence type="ECO:0000313" key="19">
    <source>
        <dbReference type="EMBL" id="MVP01905.1"/>
    </source>
</evidence>
<dbReference type="InterPro" id="IPR013767">
    <property type="entry name" value="PAS_fold"/>
</dbReference>
<evidence type="ECO:0000256" key="14">
    <source>
        <dbReference type="SAM" id="MobiDB-lite"/>
    </source>
</evidence>
<dbReference type="SUPFAM" id="SSF52172">
    <property type="entry name" value="CheY-like"/>
    <property type="match status" value="1"/>
</dbReference>
<keyword evidence="6" id="KW-0547">Nucleotide-binding</keyword>
<dbReference type="SUPFAM" id="SSF55874">
    <property type="entry name" value="ATPase domain of HSP90 chaperone/DNA topoisomerase II/histidine kinase"/>
    <property type="match status" value="1"/>
</dbReference>
<dbReference type="FunFam" id="3.30.565.10:FF:000010">
    <property type="entry name" value="Sensor histidine kinase RcsC"/>
    <property type="match status" value="1"/>
</dbReference>
<evidence type="ECO:0000259" key="16">
    <source>
        <dbReference type="PROSITE" id="PS50110"/>
    </source>
</evidence>
<dbReference type="SMART" id="SM00091">
    <property type="entry name" value="PAS"/>
    <property type="match status" value="4"/>
</dbReference>
<dbReference type="PROSITE" id="PS50113">
    <property type="entry name" value="PAC"/>
    <property type="match status" value="3"/>
</dbReference>
<dbReference type="PRINTS" id="PR00344">
    <property type="entry name" value="BCTRLSENSOR"/>
</dbReference>
<dbReference type="InterPro" id="IPR000700">
    <property type="entry name" value="PAS-assoc_C"/>
</dbReference>
<evidence type="ECO:0000256" key="11">
    <source>
        <dbReference type="ARBA" id="ARBA00068150"/>
    </source>
</evidence>
<dbReference type="InterPro" id="IPR001610">
    <property type="entry name" value="PAC"/>
</dbReference>
<gene>
    <name evidence="19" type="ORF">EDM21_20715</name>
</gene>
<dbReference type="InterPro" id="IPR003594">
    <property type="entry name" value="HATPase_dom"/>
</dbReference>
<evidence type="ECO:0000256" key="2">
    <source>
        <dbReference type="ARBA" id="ARBA00006402"/>
    </source>
</evidence>
<evidence type="ECO:0000256" key="9">
    <source>
        <dbReference type="ARBA" id="ARBA00023012"/>
    </source>
</evidence>
<dbReference type="InterPro" id="IPR036097">
    <property type="entry name" value="HisK_dim/P_sf"/>
</dbReference>
<evidence type="ECO:0000256" key="10">
    <source>
        <dbReference type="ARBA" id="ARBA00064003"/>
    </source>
</evidence>
<evidence type="ECO:0000256" key="4">
    <source>
        <dbReference type="ARBA" id="ARBA00022553"/>
    </source>
</evidence>
<dbReference type="Pfam" id="PF00072">
    <property type="entry name" value="Response_reg"/>
    <property type="match status" value="1"/>
</dbReference>
<dbReference type="InterPro" id="IPR000014">
    <property type="entry name" value="PAS"/>
</dbReference>
<name>A0A7X3FLL6_9BACL</name>
<dbReference type="InterPro" id="IPR004358">
    <property type="entry name" value="Sig_transdc_His_kin-like_C"/>
</dbReference>
<dbReference type="Pfam" id="PF00989">
    <property type="entry name" value="PAS"/>
    <property type="match status" value="1"/>
</dbReference>
<dbReference type="PROSITE" id="PS50110">
    <property type="entry name" value="RESPONSE_REGULATORY"/>
    <property type="match status" value="1"/>
</dbReference>
<dbReference type="PANTHER" id="PTHR45339:SF1">
    <property type="entry name" value="HYBRID SIGNAL TRANSDUCTION HISTIDINE KINASE J"/>
    <property type="match status" value="1"/>
</dbReference>
<comment type="caution">
    <text evidence="19">The sequence shown here is derived from an EMBL/GenBank/DDBJ whole genome shotgun (WGS) entry which is preliminary data.</text>
</comment>
<dbReference type="InterPro" id="IPR013655">
    <property type="entry name" value="PAS_fold_3"/>
</dbReference>
<dbReference type="InterPro" id="IPR035965">
    <property type="entry name" value="PAS-like_dom_sf"/>
</dbReference>
<dbReference type="GO" id="GO:0000155">
    <property type="term" value="F:phosphorelay sensor kinase activity"/>
    <property type="evidence" value="ECO:0007669"/>
    <property type="project" value="InterPro"/>
</dbReference>
<dbReference type="CDD" id="cd16922">
    <property type="entry name" value="HATPase_EvgS-ArcB-TorS-like"/>
    <property type="match status" value="1"/>
</dbReference>
<dbReference type="InterPro" id="IPR036890">
    <property type="entry name" value="HATPase_C_sf"/>
</dbReference>
<accession>A0A7X3FLL6</accession>
<dbReference type="SUPFAM" id="SSF55785">
    <property type="entry name" value="PYP-like sensor domain (PAS domain)"/>
    <property type="match status" value="4"/>
</dbReference>
<protein>
    <recommendedName>
        <fullName evidence="12">Circadian input-output histidine kinase CikA</fullName>
        <ecNumber evidence="3">2.7.13.3</ecNumber>
    </recommendedName>
    <alternativeName>
        <fullName evidence="11">Sensory/regulatory protein RpfC</fullName>
    </alternativeName>
</protein>
<feature type="domain" description="PAC" evidence="18">
    <location>
        <begin position="211"/>
        <end position="263"/>
    </location>
</feature>
<proteinExistence type="inferred from homology"/>
<keyword evidence="4 13" id="KW-0597">Phosphoprotein</keyword>
<keyword evidence="7" id="KW-0418">Kinase</keyword>
<dbReference type="Pfam" id="PF13426">
    <property type="entry name" value="PAS_9"/>
    <property type="match status" value="1"/>
</dbReference>
<feature type="region of interest" description="Disordered" evidence="14">
    <location>
        <begin position="761"/>
        <end position="781"/>
    </location>
</feature>
<dbReference type="Pfam" id="PF08447">
    <property type="entry name" value="PAS_3"/>
    <property type="match status" value="2"/>
</dbReference>
<dbReference type="Gene3D" id="3.30.565.10">
    <property type="entry name" value="Histidine kinase-like ATPase, C-terminal domain"/>
    <property type="match status" value="1"/>
</dbReference>
<feature type="domain" description="Histidine kinase" evidence="15">
    <location>
        <begin position="532"/>
        <end position="754"/>
    </location>
</feature>
<dbReference type="FunFam" id="1.10.287.130:FF:000002">
    <property type="entry name" value="Two-component osmosensing histidine kinase"/>
    <property type="match status" value="1"/>
</dbReference>
<keyword evidence="9" id="KW-0902">Two-component regulatory system</keyword>
<dbReference type="InterPro" id="IPR005467">
    <property type="entry name" value="His_kinase_dom"/>
</dbReference>